<reference evidence="1" key="1">
    <citation type="submission" date="2022-02" db="EMBL/GenBank/DDBJ databases">
        <title>Plant Genome Project.</title>
        <authorList>
            <person name="Zhang R.-G."/>
        </authorList>
    </citation>
    <scope>NUCLEOTIDE SEQUENCE</scope>
    <source>
        <strain evidence="1">AT1</strain>
    </source>
</reference>
<sequence length="57" mass="6545">MECCSFLMCHGLAFFGSTMTYMFGRLYCCLTLGDDTLLLFFFLFVCYFVALLRLALA</sequence>
<evidence type="ECO:0000313" key="1">
    <source>
        <dbReference type="EMBL" id="KAI8555816.1"/>
    </source>
</evidence>
<gene>
    <name evidence="1" type="ORF">RHMOL_Rhmol05G0203500</name>
</gene>
<dbReference type="EMBL" id="CM046392">
    <property type="protein sequence ID" value="KAI8555816.1"/>
    <property type="molecule type" value="Genomic_DNA"/>
</dbReference>
<dbReference type="Proteomes" id="UP001062846">
    <property type="component" value="Chromosome 5"/>
</dbReference>
<proteinExistence type="predicted"/>
<keyword evidence="2" id="KW-1185">Reference proteome</keyword>
<name>A0ACC0NSB7_RHOML</name>
<evidence type="ECO:0000313" key="2">
    <source>
        <dbReference type="Proteomes" id="UP001062846"/>
    </source>
</evidence>
<protein>
    <submittedName>
        <fullName evidence="1">Uncharacterized protein</fullName>
    </submittedName>
</protein>
<organism evidence="1 2">
    <name type="scientific">Rhododendron molle</name>
    <name type="common">Chinese azalea</name>
    <name type="synonym">Azalea mollis</name>
    <dbReference type="NCBI Taxonomy" id="49168"/>
    <lineage>
        <taxon>Eukaryota</taxon>
        <taxon>Viridiplantae</taxon>
        <taxon>Streptophyta</taxon>
        <taxon>Embryophyta</taxon>
        <taxon>Tracheophyta</taxon>
        <taxon>Spermatophyta</taxon>
        <taxon>Magnoliopsida</taxon>
        <taxon>eudicotyledons</taxon>
        <taxon>Gunneridae</taxon>
        <taxon>Pentapetalae</taxon>
        <taxon>asterids</taxon>
        <taxon>Ericales</taxon>
        <taxon>Ericaceae</taxon>
        <taxon>Ericoideae</taxon>
        <taxon>Rhodoreae</taxon>
        <taxon>Rhododendron</taxon>
    </lineage>
</organism>
<accession>A0ACC0NSB7</accession>
<comment type="caution">
    <text evidence="1">The sequence shown here is derived from an EMBL/GenBank/DDBJ whole genome shotgun (WGS) entry which is preliminary data.</text>
</comment>